<accession>A0A0P1EVL0</accession>
<dbReference type="EMBL" id="CYRX01000007">
    <property type="protein sequence ID" value="CUH58967.1"/>
    <property type="molecule type" value="Genomic_DNA"/>
</dbReference>
<keyword evidence="1" id="KW-0969">Cilium</keyword>
<dbReference type="eggNOG" id="COG5442">
    <property type="taxonomic scope" value="Bacteria"/>
</dbReference>
<dbReference type="NCBIfam" id="NF009435">
    <property type="entry name" value="PRK12794.1"/>
    <property type="match status" value="1"/>
</dbReference>
<keyword evidence="1" id="KW-0966">Cell projection</keyword>
<evidence type="ECO:0000313" key="2">
    <source>
        <dbReference type="Proteomes" id="UP000051298"/>
    </source>
</evidence>
<evidence type="ECO:0000313" key="1">
    <source>
        <dbReference type="EMBL" id="CUH58967.1"/>
    </source>
</evidence>
<dbReference type="Pfam" id="PF07309">
    <property type="entry name" value="FlaF"/>
    <property type="match status" value="1"/>
</dbReference>
<gene>
    <name evidence="1" type="ORF">THS5294_00247</name>
</gene>
<dbReference type="InterPro" id="IPR010845">
    <property type="entry name" value="FlaF"/>
</dbReference>
<dbReference type="Proteomes" id="UP000051298">
    <property type="component" value="Unassembled WGS sequence"/>
</dbReference>
<dbReference type="RefSeq" id="WP_058122290.1">
    <property type="nucleotide sequence ID" value="NZ_CP107618.1"/>
</dbReference>
<dbReference type="STRING" id="266809.PM03_07515"/>
<dbReference type="GO" id="GO:0044781">
    <property type="term" value="P:bacterial-type flagellum organization"/>
    <property type="evidence" value="ECO:0007669"/>
    <property type="project" value="InterPro"/>
</dbReference>
<dbReference type="AlphaFoldDB" id="A0A0P1EVL0"/>
<reference evidence="1 2" key="1">
    <citation type="submission" date="2015-09" db="EMBL/GenBank/DDBJ databases">
        <authorList>
            <consortium name="Swine Surveillance"/>
        </authorList>
    </citation>
    <scope>NUCLEOTIDE SEQUENCE [LARGE SCALE GENOMIC DNA]</scope>
    <source>
        <strain evidence="1 2">CECT 5294</strain>
    </source>
</reference>
<sequence length="124" mass="13637">MTPHALAKSAYAPQNALTNDPKRIEFAAFTHVTKMLTEVQSGKRLPLGYKAAAMHDNRRLWTEIAALVADDDNQLPKDLRARLFYLAEFVAQHSSKVFSQDASVQPLIDINAAIMGGLNAQEAS</sequence>
<keyword evidence="1" id="KW-0282">Flagellum</keyword>
<proteinExistence type="predicted"/>
<organism evidence="1 2">
    <name type="scientific">Thalassobacter stenotrophicus</name>
    <dbReference type="NCBI Taxonomy" id="266809"/>
    <lineage>
        <taxon>Bacteria</taxon>
        <taxon>Pseudomonadati</taxon>
        <taxon>Pseudomonadota</taxon>
        <taxon>Alphaproteobacteria</taxon>
        <taxon>Rhodobacterales</taxon>
        <taxon>Roseobacteraceae</taxon>
        <taxon>Thalassobacter</taxon>
    </lineage>
</organism>
<name>A0A0P1EVL0_9RHOB</name>
<protein>
    <submittedName>
        <fullName evidence="1">Flagellar biosynthesis regulatory protein FlaF</fullName>
    </submittedName>
</protein>